<dbReference type="InterPro" id="IPR043746">
    <property type="entry name" value="DUF5691"/>
</dbReference>
<protein>
    <submittedName>
        <fullName evidence="1">Uncharacterized protein</fullName>
    </submittedName>
</protein>
<gene>
    <name evidence="1" type="ORF">SAMN02746062_00493</name>
</gene>
<dbReference type="OrthoDB" id="262508at2"/>
<dbReference type="EMBL" id="OCNF01000003">
    <property type="protein sequence ID" value="SOD66084.1"/>
    <property type="molecule type" value="Genomic_DNA"/>
</dbReference>
<dbReference type="RefSeq" id="WP_097113577.1">
    <property type="nucleotide sequence ID" value="NZ_CP083931.1"/>
</dbReference>
<evidence type="ECO:0000313" key="2">
    <source>
        <dbReference type="Proteomes" id="UP000219669"/>
    </source>
</evidence>
<name>A0A286E5D4_9NEIS</name>
<sequence>MKNLLNTALLGTAKQPMPDFFAQSALQHAQHIAGALPMPLGATFQRVATAPHDPTPVLPDAAARILAIWLAQKHDYLIEFAMKKMAERGFRLPEKLLPQIPEKTFPDEIILGEFGKWLNAQIQSNQTIENTEENDWTLLPHAQRTAYLANLRQRNPHEMREQLSQIWKTAPANQRTDYIELFAENLSANDLDFLNAALKDRSQNVKDVARKWLFRLPESEIAQQNIRFLRERLSFQSNKWVQTEQPFTPEMKAAGIDELSPNKRESDSYYQLRQLIERMSLPMWCVFLDCDENQAVKVLANHLPMALHDYDWIGMIDHVDFTYEIVSNRISNASGKVFANKKHIPSHLVQHFLNLPDDYRERIFEQYGVDLMIEYPNFWRNGENIAAFSPPFSAFVLFNVKRMMEMTQSYSQEPERLAASLANTPEVAQKMQQIAQYIQRDDFPDWKREHYQQLCEQFEQRVAFEMALQAA</sequence>
<keyword evidence="2" id="KW-1185">Reference proteome</keyword>
<accession>A0A286E5D4</accession>
<reference evidence="1 2" key="1">
    <citation type="submission" date="2017-09" db="EMBL/GenBank/DDBJ databases">
        <authorList>
            <person name="Ehlers B."/>
            <person name="Leendertz F.H."/>
        </authorList>
    </citation>
    <scope>NUCLEOTIDE SEQUENCE [LARGE SCALE GENOMIC DNA]</scope>
    <source>
        <strain evidence="1 2">DSM 16848</strain>
    </source>
</reference>
<dbReference type="Pfam" id="PF18944">
    <property type="entry name" value="DUF5691"/>
    <property type="match status" value="1"/>
</dbReference>
<dbReference type="AlphaFoldDB" id="A0A286E5D4"/>
<proteinExistence type="predicted"/>
<organism evidence="1 2">
    <name type="scientific">Alysiella filiformis DSM 16848</name>
    <dbReference type="NCBI Taxonomy" id="1120981"/>
    <lineage>
        <taxon>Bacteria</taxon>
        <taxon>Pseudomonadati</taxon>
        <taxon>Pseudomonadota</taxon>
        <taxon>Betaproteobacteria</taxon>
        <taxon>Neisseriales</taxon>
        <taxon>Neisseriaceae</taxon>
        <taxon>Alysiella</taxon>
    </lineage>
</organism>
<dbReference type="Proteomes" id="UP000219669">
    <property type="component" value="Unassembled WGS sequence"/>
</dbReference>
<evidence type="ECO:0000313" key="1">
    <source>
        <dbReference type="EMBL" id="SOD66084.1"/>
    </source>
</evidence>